<keyword evidence="2" id="KW-1185">Reference proteome</keyword>
<dbReference type="Proteomes" id="UP000078148">
    <property type="component" value="Chromosome"/>
</dbReference>
<gene>
    <name evidence="1" type="ORF">AR543_17920</name>
</gene>
<proteinExistence type="predicted"/>
<dbReference type="RefSeq" id="WP_060535795.1">
    <property type="nucleotide sequence ID" value="NZ_CP013023.1"/>
</dbReference>
<protein>
    <submittedName>
        <fullName evidence="1">Uncharacterized protein</fullName>
    </submittedName>
</protein>
<accession>A0A172ZJI3</accession>
<dbReference type="AlphaFoldDB" id="A0A172ZJI3"/>
<name>A0A172ZJI3_9BACL</name>
<organism evidence="1 2">
    <name type="scientific">Paenibacillus bovis</name>
    <dbReference type="NCBI Taxonomy" id="1616788"/>
    <lineage>
        <taxon>Bacteria</taxon>
        <taxon>Bacillati</taxon>
        <taxon>Bacillota</taxon>
        <taxon>Bacilli</taxon>
        <taxon>Bacillales</taxon>
        <taxon>Paenibacillaceae</taxon>
        <taxon>Paenibacillus</taxon>
    </lineage>
</organism>
<dbReference type="STRING" id="1616788.AR543_17920"/>
<dbReference type="KEGG" id="pbv:AR543_17920"/>
<sequence length="87" mass="10166">MNKILPKQLLKSRLQTLRSKEFDLEKEDSVTDYIESMLQNIGTVDSELRDDLIYSAFAKWITDGRISADDMLHIKNTILDRYISDLE</sequence>
<reference evidence="1 2" key="2">
    <citation type="journal article" date="2016" name="Int. J. Syst. Evol. Microbiol.">
        <title>Paenibacillus bovis sp. nov., isolated from raw yak (Bos grunniens) milk.</title>
        <authorList>
            <person name="Gao C."/>
            <person name="Han J."/>
            <person name="Liu Z."/>
            <person name="Xu X."/>
            <person name="Hang F."/>
            <person name="Wu Z."/>
        </authorList>
    </citation>
    <scope>NUCLEOTIDE SEQUENCE [LARGE SCALE GENOMIC DNA]</scope>
    <source>
        <strain evidence="1 2">BD3526</strain>
    </source>
</reference>
<evidence type="ECO:0000313" key="1">
    <source>
        <dbReference type="EMBL" id="ANF97699.1"/>
    </source>
</evidence>
<dbReference type="EMBL" id="CP013023">
    <property type="protein sequence ID" value="ANF97699.1"/>
    <property type="molecule type" value="Genomic_DNA"/>
</dbReference>
<evidence type="ECO:0000313" key="2">
    <source>
        <dbReference type="Proteomes" id="UP000078148"/>
    </source>
</evidence>
<dbReference type="OrthoDB" id="7619731at2"/>
<reference evidence="2" key="1">
    <citation type="submission" date="2015-10" db="EMBL/GenBank/DDBJ databases">
        <title>Genome of Paenibacillus bovis sp. nov.</title>
        <authorList>
            <person name="Wu Z."/>
            <person name="Gao C."/>
            <person name="Liu Z."/>
            <person name="Zheng H."/>
        </authorList>
    </citation>
    <scope>NUCLEOTIDE SEQUENCE [LARGE SCALE GENOMIC DNA]</scope>
    <source>
        <strain evidence="2">BD3526</strain>
    </source>
</reference>